<sequence length="115" mass="12730">MTCARIGTDINGSMLEIEQLVDCIILQKLSAESFHSSHPINVINLQPQVVVTVSSLMKGSVIQFLGRVVRPSVKRELINTWNSKLQAQGECTCTHDGELKEGKPFLPLVRDLNKS</sequence>
<reference evidence="1" key="2">
    <citation type="submission" date="2019-01" db="UniProtKB">
        <authorList>
            <consortium name="EnsemblPlants"/>
        </authorList>
    </citation>
    <scope>IDENTIFICATION</scope>
    <source>
        <strain evidence="1">cv. Heinz 1706</strain>
    </source>
</reference>
<organism evidence="1">
    <name type="scientific">Solanum lycopersicum</name>
    <name type="common">Tomato</name>
    <name type="synonym">Lycopersicon esculentum</name>
    <dbReference type="NCBI Taxonomy" id="4081"/>
    <lineage>
        <taxon>Eukaryota</taxon>
        <taxon>Viridiplantae</taxon>
        <taxon>Streptophyta</taxon>
        <taxon>Embryophyta</taxon>
        <taxon>Tracheophyta</taxon>
        <taxon>Spermatophyta</taxon>
        <taxon>Magnoliopsida</taxon>
        <taxon>eudicotyledons</taxon>
        <taxon>Gunneridae</taxon>
        <taxon>Pentapetalae</taxon>
        <taxon>asterids</taxon>
        <taxon>lamiids</taxon>
        <taxon>Solanales</taxon>
        <taxon>Solanaceae</taxon>
        <taxon>Solanoideae</taxon>
        <taxon>Solaneae</taxon>
        <taxon>Solanum</taxon>
        <taxon>Solanum subgen. Lycopersicon</taxon>
    </lineage>
</organism>
<dbReference type="Gramene" id="Solyc01g110682.1.1">
    <property type="protein sequence ID" value="Solyc01g110682.1.1"/>
    <property type="gene ID" value="Solyc01g110682.1"/>
</dbReference>
<evidence type="ECO:0000313" key="2">
    <source>
        <dbReference type="Proteomes" id="UP000004994"/>
    </source>
</evidence>
<dbReference type="EnsemblPlants" id="Solyc01g110682.1.1">
    <property type="protein sequence ID" value="Solyc01g110682.1.1"/>
    <property type="gene ID" value="Solyc01g110682.1"/>
</dbReference>
<dbReference type="InParanoid" id="A0A3Q7EVI0"/>
<name>A0A3Q7EVI0_SOLLC</name>
<dbReference type="AlphaFoldDB" id="A0A3Q7EVI0"/>
<accession>A0A3Q7EVI0</accession>
<dbReference type="Proteomes" id="UP000004994">
    <property type="component" value="Chromosome 1"/>
</dbReference>
<dbReference type="PaxDb" id="4081-Solyc01g110690.2.1"/>
<proteinExistence type="predicted"/>
<evidence type="ECO:0000313" key="1">
    <source>
        <dbReference type="EnsemblPlants" id="Solyc01g110682.1.1"/>
    </source>
</evidence>
<reference evidence="1" key="1">
    <citation type="journal article" date="2012" name="Nature">
        <title>The tomato genome sequence provides insights into fleshy fruit evolution.</title>
        <authorList>
            <consortium name="Tomato Genome Consortium"/>
        </authorList>
    </citation>
    <scope>NUCLEOTIDE SEQUENCE [LARGE SCALE GENOMIC DNA]</scope>
    <source>
        <strain evidence="1">cv. Heinz 1706</strain>
    </source>
</reference>
<protein>
    <submittedName>
        <fullName evidence="1">Uncharacterized protein</fullName>
    </submittedName>
</protein>
<keyword evidence="2" id="KW-1185">Reference proteome</keyword>